<dbReference type="InterPro" id="IPR000719">
    <property type="entry name" value="Prot_kinase_dom"/>
</dbReference>
<dbReference type="CDD" id="cd13999">
    <property type="entry name" value="STKc_MAP3K-like"/>
    <property type="match status" value="1"/>
</dbReference>
<organism evidence="13 14">
    <name type="scientific">Adiantum capillus-veneris</name>
    <name type="common">Maidenhair fern</name>
    <dbReference type="NCBI Taxonomy" id="13818"/>
    <lineage>
        <taxon>Eukaryota</taxon>
        <taxon>Viridiplantae</taxon>
        <taxon>Streptophyta</taxon>
        <taxon>Embryophyta</taxon>
        <taxon>Tracheophyta</taxon>
        <taxon>Polypodiopsida</taxon>
        <taxon>Polypodiidae</taxon>
        <taxon>Polypodiales</taxon>
        <taxon>Pteridineae</taxon>
        <taxon>Pteridaceae</taxon>
        <taxon>Vittarioideae</taxon>
        <taxon>Adiantum</taxon>
    </lineage>
</organism>
<evidence type="ECO:0000256" key="7">
    <source>
        <dbReference type="ARBA" id="ARBA00022840"/>
    </source>
</evidence>
<dbReference type="PANTHER" id="PTHR44329:SF255">
    <property type="entry name" value="OS02G0527600 PROTEIN"/>
    <property type="match status" value="1"/>
</dbReference>
<proteinExistence type="inferred from homology"/>
<evidence type="ECO:0000313" key="13">
    <source>
        <dbReference type="EMBL" id="KAI5068274.1"/>
    </source>
</evidence>
<dbReference type="GO" id="GO:0010182">
    <property type="term" value="P:sugar mediated signaling pathway"/>
    <property type="evidence" value="ECO:0007669"/>
    <property type="project" value="UniProtKB-ARBA"/>
</dbReference>
<comment type="catalytic activity">
    <reaction evidence="9">
        <text>L-seryl-[protein] + ATP = O-phospho-L-seryl-[protein] + ADP + H(+)</text>
        <dbReference type="Rhea" id="RHEA:17989"/>
        <dbReference type="Rhea" id="RHEA-COMP:9863"/>
        <dbReference type="Rhea" id="RHEA-COMP:11604"/>
        <dbReference type="ChEBI" id="CHEBI:15378"/>
        <dbReference type="ChEBI" id="CHEBI:29999"/>
        <dbReference type="ChEBI" id="CHEBI:30616"/>
        <dbReference type="ChEBI" id="CHEBI:83421"/>
        <dbReference type="ChEBI" id="CHEBI:456216"/>
        <dbReference type="EC" id="2.7.11.1"/>
    </reaction>
</comment>
<protein>
    <recommendedName>
        <fullName evidence="2">non-specific serine/threonine protein kinase</fullName>
        <ecNumber evidence="2">2.7.11.1</ecNumber>
    </recommendedName>
</protein>
<dbReference type="InterPro" id="IPR008271">
    <property type="entry name" value="Ser/Thr_kinase_AS"/>
</dbReference>
<dbReference type="Gene3D" id="3.30.200.20">
    <property type="entry name" value="Phosphorylase Kinase, domain 1"/>
    <property type="match status" value="1"/>
</dbReference>
<evidence type="ECO:0000256" key="2">
    <source>
        <dbReference type="ARBA" id="ARBA00012513"/>
    </source>
</evidence>
<evidence type="ECO:0000256" key="11">
    <source>
        <dbReference type="SAM" id="MobiDB-lite"/>
    </source>
</evidence>
<dbReference type="AlphaFoldDB" id="A0A9D4ZAW5"/>
<evidence type="ECO:0000256" key="3">
    <source>
        <dbReference type="ARBA" id="ARBA00022527"/>
    </source>
</evidence>
<dbReference type="PROSITE" id="PS00107">
    <property type="entry name" value="PROTEIN_KINASE_ATP"/>
    <property type="match status" value="1"/>
</dbReference>
<feature type="compositionally biased region" description="Basic and acidic residues" evidence="11">
    <location>
        <begin position="1"/>
        <end position="12"/>
    </location>
</feature>
<dbReference type="GO" id="GO:0004674">
    <property type="term" value="F:protein serine/threonine kinase activity"/>
    <property type="evidence" value="ECO:0007669"/>
    <property type="project" value="UniProtKB-KW"/>
</dbReference>
<dbReference type="InterPro" id="IPR055164">
    <property type="entry name" value="EDR1/CTR1/ARMC3-like_pept-like"/>
</dbReference>
<dbReference type="GO" id="GO:0005524">
    <property type="term" value="F:ATP binding"/>
    <property type="evidence" value="ECO:0007669"/>
    <property type="project" value="UniProtKB-UniRule"/>
</dbReference>
<dbReference type="Gene3D" id="1.10.510.10">
    <property type="entry name" value="Transferase(Phosphotransferase) domain 1"/>
    <property type="match status" value="1"/>
</dbReference>
<evidence type="ECO:0000256" key="10">
    <source>
        <dbReference type="PROSITE-ProRule" id="PRU10141"/>
    </source>
</evidence>
<sequence length="959" mass="104175">MHVRGSRVDSSRPPDQAPTSVSVYNSNVSYMDVMSRLQQASMPPPKTGNLLASFRETLPVDVPISGGFLPASSSGSTRSLGIIRSGFEGASSTSSSNSFSTMNAETLLASIGRPPPSMDWGLQSTWKQSAPVLNVTSKGYYTSSELDLSSDNLSIVAPIMARTTAPLPPSQSTTFKTHTAPQLGSGRSESVLAMAQAAALTQVSSSGPAKDHNVLINQSLDHSLFIKAGVWPALVDTPFSYAARQGSAGSSTFTDLPSTTISPTISFNTSITGSSYQAELAAATVNSYAVDHIGDNITSSDMSSWAQQTEQRYNLQLALALRLVATAEIAEEPYINANNIRENWLSISSGHSSAAATSLRFWVNGSLGYSDKIADGFYQISGMNPHIWALCNETKEVGRLPSLDVLRKVDPCDTSIEVVLFDKRGDPHLRDLENKARALSSRSVSVSDLAESVGKLVCSLMGGAANSEDAELLSRWRASSSLLRECFSCLVIPVGSLSVGLCRHRALLFKALVDCVDLPCRIISGCKYCGLADGASCLVLCGSDREWNSLKSDLELDLQALDASQPGSRKVPDKLGVSLAFNGPVSARLGDKWPVVFTSETGCRSSSLRVARVDHKPAYGKLETDTMLITNDLESLDKPEAVIKGQTQLEGHPREGSPPKECQGKAYKQEIFHKPQSLDPSLALDGLEIAWEELILKERIGAGSFGTVHRADWHGSDVAVKILMEQDFQDESLQEFVREVVLMKRMRHPNVVLFMGAVTKRPNFSIVTEYLPRGSLFRLIHRAGAREMLDERRRIRMALDVARGMNYLHRLSPPIVHRDLKSPNLLVDKTWTVKVCDFGLSRLKGNTFLSSRSAAGTPEWMAPEVLRDEPSNEKSDVYSFGVILWELVTLQQPWGGLSPAQVVGAVGFQNRRLQIPTGLHDQVTALIAACFDDDPRKRPSFASIMETLKSIPKICAAPN</sequence>
<dbReference type="PROSITE" id="PS00108">
    <property type="entry name" value="PROTEIN_KINASE_ST"/>
    <property type="match status" value="1"/>
</dbReference>
<dbReference type="InterPro" id="IPR001245">
    <property type="entry name" value="Ser-Thr/Tyr_kinase_cat_dom"/>
</dbReference>
<keyword evidence="5 10" id="KW-0547">Nucleotide-binding</keyword>
<dbReference type="Pfam" id="PF14381">
    <property type="entry name" value="EDR1_CTR1_ARMC3_pept"/>
    <property type="match status" value="1"/>
</dbReference>
<dbReference type="PANTHER" id="PTHR44329">
    <property type="entry name" value="SERINE/THREONINE-PROTEIN KINASE TNNI3K-RELATED"/>
    <property type="match status" value="1"/>
</dbReference>
<evidence type="ECO:0000256" key="6">
    <source>
        <dbReference type="ARBA" id="ARBA00022777"/>
    </source>
</evidence>
<dbReference type="PROSITE" id="PS50011">
    <property type="entry name" value="PROTEIN_KINASE_DOM"/>
    <property type="match status" value="1"/>
</dbReference>
<evidence type="ECO:0000256" key="8">
    <source>
        <dbReference type="ARBA" id="ARBA00047899"/>
    </source>
</evidence>
<dbReference type="InterPro" id="IPR011009">
    <property type="entry name" value="Kinase-like_dom_sf"/>
</dbReference>
<gene>
    <name evidence="13" type="ORF">GOP47_0016619</name>
</gene>
<keyword evidence="4" id="KW-0808">Transferase</keyword>
<name>A0A9D4ZAW5_ADICA</name>
<dbReference type="OrthoDB" id="339325at2759"/>
<dbReference type="FunFam" id="1.10.510.10:FF:000193">
    <property type="entry name" value="Serine/threonine-protein kinase CTR1"/>
    <property type="match status" value="1"/>
</dbReference>
<dbReference type="Pfam" id="PF07714">
    <property type="entry name" value="PK_Tyr_Ser-Thr"/>
    <property type="match status" value="1"/>
</dbReference>
<comment type="catalytic activity">
    <reaction evidence="8">
        <text>L-threonyl-[protein] + ATP = O-phospho-L-threonyl-[protein] + ADP + H(+)</text>
        <dbReference type="Rhea" id="RHEA:46608"/>
        <dbReference type="Rhea" id="RHEA-COMP:11060"/>
        <dbReference type="Rhea" id="RHEA-COMP:11605"/>
        <dbReference type="ChEBI" id="CHEBI:15378"/>
        <dbReference type="ChEBI" id="CHEBI:30013"/>
        <dbReference type="ChEBI" id="CHEBI:30616"/>
        <dbReference type="ChEBI" id="CHEBI:61977"/>
        <dbReference type="ChEBI" id="CHEBI:456216"/>
        <dbReference type="EC" id="2.7.11.1"/>
    </reaction>
</comment>
<dbReference type="PRINTS" id="PR00109">
    <property type="entry name" value="TYRKINASE"/>
</dbReference>
<keyword evidence="3" id="KW-0723">Serine/threonine-protein kinase</keyword>
<keyword evidence="7 10" id="KW-0067">ATP-binding</keyword>
<dbReference type="InterPro" id="IPR051681">
    <property type="entry name" value="Ser/Thr_Kinases-Pseudokinases"/>
</dbReference>
<reference evidence="13" key="1">
    <citation type="submission" date="2021-01" db="EMBL/GenBank/DDBJ databases">
        <title>Adiantum capillus-veneris genome.</title>
        <authorList>
            <person name="Fang Y."/>
            <person name="Liao Q."/>
        </authorList>
    </citation>
    <scope>NUCLEOTIDE SEQUENCE</scope>
    <source>
        <strain evidence="13">H3</strain>
        <tissue evidence="13">Leaf</tissue>
    </source>
</reference>
<feature type="domain" description="Protein kinase" evidence="12">
    <location>
        <begin position="694"/>
        <end position="954"/>
    </location>
</feature>
<comment type="caution">
    <text evidence="13">The sequence shown here is derived from an EMBL/GenBank/DDBJ whole genome shotgun (WGS) entry which is preliminary data.</text>
</comment>
<feature type="binding site" evidence="10">
    <location>
        <position position="721"/>
    </location>
    <ligand>
        <name>ATP</name>
        <dbReference type="ChEBI" id="CHEBI:30616"/>
    </ligand>
</feature>
<dbReference type="Proteomes" id="UP000886520">
    <property type="component" value="Chromosome 16"/>
</dbReference>
<evidence type="ECO:0000256" key="1">
    <source>
        <dbReference type="ARBA" id="ARBA00010507"/>
    </source>
</evidence>
<evidence type="ECO:0000259" key="12">
    <source>
        <dbReference type="PROSITE" id="PS50011"/>
    </source>
</evidence>
<comment type="similarity">
    <text evidence="1">Belongs to the protein kinase superfamily. TKL Ser/Thr protein kinase family. RAF subfamily.</text>
</comment>
<dbReference type="EMBL" id="JABFUD020000016">
    <property type="protein sequence ID" value="KAI5068274.1"/>
    <property type="molecule type" value="Genomic_DNA"/>
</dbReference>
<dbReference type="EC" id="2.7.11.1" evidence="2"/>
<keyword evidence="6" id="KW-0418">Kinase</keyword>
<dbReference type="GO" id="GO:0006950">
    <property type="term" value="P:response to stress"/>
    <property type="evidence" value="ECO:0007669"/>
    <property type="project" value="UniProtKB-ARBA"/>
</dbReference>
<dbReference type="SMART" id="SM00220">
    <property type="entry name" value="S_TKc"/>
    <property type="match status" value="1"/>
</dbReference>
<dbReference type="FunFam" id="3.30.200.20:FF:000060">
    <property type="entry name" value="Serine/threonine-protein kinase isoform 1"/>
    <property type="match status" value="1"/>
</dbReference>
<feature type="region of interest" description="Disordered" evidence="11">
    <location>
        <begin position="1"/>
        <end position="22"/>
    </location>
</feature>
<dbReference type="InterPro" id="IPR017441">
    <property type="entry name" value="Protein_kinase_ATP_BS"/>
</dbReference>
<evidence type="ECO:0000256" key="4">
    <source>
        <dbReference type="ARBA" id="ARBA00022679"/>
    </source>
</evidence>
<dbReference type="SUPFAM" id="SSF56112">
    <property type="entry name" value="Protein kinase-like (PK-like)"/>
    <property type="match status" value="1"/>
</dbReference>
<evidence type="ECO:0000313" key="14">
    <source>
        <dbReference type="Proteomes" id="UP000886520"/>
    </source>
</evidence>
<evidence type="ECO:0000256" key="9">
    <source>
        <dbReference type="ARBA" id="ARBA00048679"/>
    </source>
</evidence>
<evidence type="ECO:0000256" key="5">
    <source>
        <dbReference type="ARBA" id="ARBA00022741"/>
    </source>
</evidence>
<accession>A0A9D4ZAW5</accession>
<keyword evidence="14" id="KW-1185">Reference proteome</keyword>